<dbReference type="Gene3D" id="3.30.565.10">
    <property type="entry name" value="Histidine kinase-like ATPase, C-terminal domain"/>
    <property type="match status" value="1"/>
</dbReference>
<keyword evidence="6" id="KW-0812">Transmembrane</keyword>
<dbReference type="InterPro" id="IPR036890">
    <property type="entry name" value="HATPase_C_sf"/>
</dbReference>
<gene>
    <name evidence="7" type="ORF">BBM1128_09955</name>
</gene>
<protein>
    <submittedName>
        <fullName evidence="7">Histidine kinase</fullName>
    </submittedName>
</protein>
<evidence type="ECO:0000313" key="8">
    <source>
        <dbReference type="Proteomes" id="UP000037193"/>
    </source>
</evidence>
<keyword evidence="6" id="KW-0472">Membrane</keyword>
<dbReference type="PANTHER" id="PTHR24421:SF59">
    <property type="entry name" value="OXYGEN SENSOR HISTIDINE KINASE NREB"/>
    <property type="match status" value="1"/>
</dbReference>
<keyword evidence="4" id="KW-0175">Coiled coil</keyword>
<evidence type="ECO:0000256" key="4">
    <source>
        <dbReference type="SAM" id="Coils"/>
    </source>
</evidence>
<dbReference type="PATRIC" id="fig|1365965.3.peg.2004"/>
<evidence type="ECO:0000256" key="2">
    <source>
        <dbReference type="ARBA" id="ARBA00022777"/>
    </source>
</evidence>
<comment type="caution">
    <text evidence="7">The sequence shown here is derived from an EMBL/GenBank/DDBJ whole genome shotgun (WGS) entry which is preliminary data.</text>
</comment>
<feature type="transmembrane region" description="Helical" evidence="6">
    <location>
        <begin position="36"/>
        <end position="54"/>
    </location>
</feature>
<dbReference type="PANTHER" id="PTHR24421">
    <property type="entry name" value="NITRATE/NITRITE SENSOR PROTEIN NARX-RELATED"/>
    <property type="match status" value="1"/>
</dbReference>
<reference evidence="7 8" key="1">
    <citation type="journal article" date="2015" name="Int J Genomics">
        <title>Comparative Genomics Revealed Genetic Diversity and Species/Strain-Level Differences in Carbohydrate Metabolism of Three Probiotic Bifidobacterial Species.</title>
        <authorList>
            <person name="Odamaki T."/>
            <person name="Horigome A."/>
            <person name="Sugahara H."/>
            <person name="Hashikura N."/>
            <person name="Minami J."/>
            <person name="Xiao J.Z."/>
            <person name="Abe F."/>
        </authorList>
    </citation>
    <scope>NUCLEOTIDE SEQUENCE [LARGE SCALE GENOMIC DNA]</scope>
    <source>
        <strain evidence="7 8">MCC 1128</strain>
    </source>
</reference>
<feature type="region of interest" description="Disordered" evidence="5">
    <location>
        <begin position="175"/>
        <end position="209"/>
    </location>
</feature>
<keyword evidence="3" id="KW-0902">Two-component regulatory system</keyword>
<dbReference type="RefSeq" id="WP_052789704.1">
    <property type="nucleotide sequence ID" value="NZ_AVQD01000016.1"/>
</dbReference>
<feature type="coiled-coil region" evidence="4">
    <location>
        <begin position="78"/>
        <end position="105"/>
    </location>
</feature>
<accession>A0A0L7AVA3</accession>
<feature type="compositionally biased region" description="Polar residues" evidence="5">
    <location>
        <begin position="185"/>
        <end position="198"/>
    </location>
</feature>
<dbReference type="Proteomes" id="UP000037193">
    <property type="component" value="Unassembled WGS sequence"/>
</dbReference>
<dbReference type="GO" id="GO:0000160">
    <property type="term" value="P:phosphorelay signal transduction system"/>
    <property type="evidence" value="ECO:0007669"/>
    <property type="project" value="UniProtKB-KW"/>
</dbReference>
<keyword evidence="2 7" id="KW-0418">Kinase</keyword>
<dbReference type="InterPro" id="IPR050482">
    <property type="entry name" value="Sensor_HK_TwoCompSys"/>
</dbReference>
<keyword evidence="1" id="KW-0808">Transferase</keyword>
<feature type="transmembrane region" description="Helical" evidence="6">
    <location>
        <begin position="60"/>
        <end position="79"/>
    </location>
</feature>
<evidence type="ECO:0000313" key="7">
    <source>
        <dbReference type="EMBL" id="KOA39154.1"/>
    </source>
</evidence>
<proteinExistence type="predicted"/>
<dbReference type="GO" id="GO:0016301">
    <property type="term" value="F:kinase activity"/>
    <property type="evidence" value="ECO:0007669"/>
    <property type="project" value="UniProtKB-KW"/>
</dbReference>
<keyword evidence="6" id="KW-1133">Transmembrane helix</keyword>
<sequence length="383" mass="41180">MKRPIIISQHSSYSYSHADGKKHHQIDIDIELKHPLAMFGPIGVLAVAAIVYAVTGSWLVTASAALTASVLLVLLGIALRWRKRVVNQENENEQMESALADLRHGNQLAIELHDTLSNDLTYISTIARNNLAAPAGIDGGDWQRVLDRSQRAFAEVHGIIDFLTEQSGMDAGFRDESLPVGGTGTSEVATAESGQVDSPTKESALARDPVGAGSCPAIANEVVDNAVPENAGGDDRTQSTAGMPQSFVTRVKAQITDTEEFLEAQGYRGTAAVNGIAMVVDPEAAAEALSLMTEIGTNIRRHAPAGDDSYLLFVTLSPEWIEIRETNDIRDDADAHSGLSAQERSGRGLAMHRTRVQELGGELTTRSDDGTWMIYVRIPCVRG</sequence>
<organism evidence="7 8">
    <name type="scientific">Bifidobacterium breve MCC 1128</name>
    <dbReference type="NCBI Taxonomy" id="1365965"/>
    <lineage>
        <taxon>Bacteria</taxon>
        <taxon>Bacillati</taxon>
        <taxon>Actinomycetota</taxon>
        <taxon>Actinomycetes</taxon>
        <taxon>Bifidobacteriales</taxon>
        <taxon>Bifidobacteriaceae</taxon>
        <taxon>Bifidobacterium</taxon>
    </lineage>
</organism>
<dbReference type="EMBL" id="AVQD01000016">
    <property type="protein sequence ID" value="KOA39154.1"/>
    <property type="molecule type" value="Genomic_DNA"/>
</dbReference>
<name>A0A0L7AVA3_BIFBR</name>
<evidence type="ECO:0000256" key="5">
    <source>
        <dbReference type="SAM" id="MobiDB-lite"/>
    </source>
</evidence>
<dbReference type="AlphaFoldDB" id="A0A0L7AVA3"/>
<evidence type="ECO:0000256" key="1">
    <source>
        <dbReference type="ARBA" id="ARBA00022679"/>
    </source>
</evidence>
<evidence type="ECO:0000256" key="6">
    <source>
        <dbReference type="SAM" id="Phobius"/>
    </source>
</evidence>
<evidence type="ECO:0000256" key="3">
    <source>
        <dbReference type="ARBA" id="ARBA00023012"/>
    </source>
</evidence>